<name>A0A4W6BZP2_LATCA</name>
<evidence type="ECO:0000313" key="7">
    <source>
        <dbReference type="Proteomes" id="UP000314980"/>
    </source>
</evidence>
<protein>
    <submittedName>
        <fullName evidence="6">Sphingomyelin phosphodiesterase 4</fullName>
    </submittedName>
</protein>
<reference evidence="7" key="1">
    <citation type="submission" date="2015-09" db="EMBL/GenBank/DDBJ databases">
        <authorList>
            <person name="Sai Rama Sridatta P."/>
        </authorList>
    </citation>
    <scope>NUCLEOTIDE SEQUENCE [LARGE SCALE GENOMIC DNA]</scope>
</reference>
<dbReference type="GO" id="GO:0050290">
    <property type="term" value="F:sphingomyelin phosphodiesterase D activity"/>
    <property type="evidence" value="ECO:0007669"/>
    <property type="project" value="InterPro"/>
</dbReference>
<organism evidence="6 7">
    <name type="scientific">Lates calcarifer</name>
    <name type="common">Barramundi</name>
    <name type="synonym">Holocentrus calcarifer</name>
    <dbReference type="NCBI Taxonomy" id="8187"/>
    <lineage>
        <taxon>Eukaryota</taxon>
        <taxon>Metazoa</taxon>
        <taxon>Chordata</taxon>
        <taxon>Craniata</taxon>
        <taxon>Vertebrata</taxon>
        <taxon>Euteleostomi</taxon>
        <taxon>Actinopterygii</taxon>
        <taxon>Neopterygii</taxon>
        <taxon>Teleostei</taxon>
        <taxon>Neoteleostei</taxon>
        <taxon>Acanthomorphata</taxon>
        <taxon>Carangaria</taxon>
        <taxon>Carangaria incertae sedis</taxon>
        <taxon>Centropomidae</taxon>
        <taxon>Lates</taxon>
    </lineage>
</organism>
<dbReference type="PANTHER" id="PTHR12988">
    <property type="entry name" value="SPHINGOMYELIN PHOSPHODIESTERASE 4"/>
    <property type="match status" value="1"/>
</dbReference>
<reference evidence="6" key="3">
    <citation type="submission" date="2025-09" db="UniProtKB">
        <authorList>
            <consortium name="Ensembl"/>
        </authorList>
    </citation>
    <scope>IDENTIFICATION</scope>
</reference>
<gene>
    <name evidence="6" type="primary">SMPD4</name>
</gene>
<dbReference type="AlphaFoldDB" id="A0A4W6BZP2"/>
<dbReference type="Proteomes" id="UP000314980">
    <property type="component" value="Unassembled WGS sequence"/>
</dbReference>
<feature type="transmembrane region" description="Helical" evidence="5">
    <location>
        <begin position="656"/>
        <end position="676"/>
    </location>
</feature>
<dbReference type="GO" id="GO:0006685">
    <property type="term" value="P:sphingomyelin catabolic process"/>
    <property type="evidence" value="ECO:0007669"/>
    <property type="project" value="TreeGrafter"/>
</dbReference>
<dbReference type="InterPro" id="IPR024129">
    <property type="entry name" value="Sphingomy_SMPD4"/>
</dbReference>
<evidence type="ECO:0000256" key="2">
    <source>
        <dbReference type="ARBA" id="ARBA00022692"/>
    </source>
</evidence>
<dbReference type="Ensembl" id="ENSLCAT00010004931.1">
    <property type="protein sequence ID" value="ENSLCAP00010004806.1"/>
    <property type="gene ID" value="ENSLCAG00010002425.1"/>
</dbReference>
<feature type="transmembrane region" description="Helical" evidence="5">
    <location>
        <begin position="682"/>
        <end position="700"/>
    </location>
</feature>
<dbReference type="GO" id="GO:0046475">
    <property type="term" value="P:glycerophospholipid catabolic process"/>
    <property type="evidence" value="ECO:0007669"/>
    <property type="project" value="TreeGrafter"/>
</dbReference>
<comment type="subcellular location">
    <subcellularLocation>
        <location evidence="1">Membrane</location>
        <topology evidence="1">Single-pass membrane protein</topology>
    </subcellularLocation>
</comment>
<reference evidence="6" key="2">
    <citation type="submission" date="2025-08" db="UniProtKB">
        <authorList>
            <consortium name="Ensembl"/>
        </authorList>
    </citation>
    <scope>IDENTIFICATION</scope>
</reference>
<dbReference type="GeneTree" id="ENSGT00390000006044"/>
<keyword evidence="2 5" id="KW-0812">Transmembrane</keyword>
<accession>A0A4W6BZP2</accession>
<evidence type="ECO:0000313" key="6">
    <source>
        <dbReference type="Ensembl" id="ENSLCAP00010004806.1"/>
    </source>
</evidence>
<keyword evidence="7" id="KW-1185">Reference proteome</keyword>
<dbReference type="GO" id="GO:0016020">
    <property type="term" value="C:membrane"/>
    <property type="evidence" value="ECO:0007669"/>
    <property type="project" value="UniProtKB-SubCell"/>
</dbReference>
<evidence type="ECO:0000256" key="1">
    <source>
        <dbReference type="ARBA" id="ARBA00004167"/>
    </source>
</evidence>
<dbReference type="GO" id="GO:0046513">
    <property type="term" value="P:ceramide biosynthetic process"/>
    <property type="evidence" value="ECO:0007669"/>
    <property type="project" value="TreeGrafter"/>
</dbReference>
<dbReference type="Pfam" id="PF14724">
    <property type="entry name" value="mit_SMPDase"/>
    <property type="match status" value="2"/>
</dbReference>
<dbReference type="PANTHER" id="PTHR12988:SF6">
    <property type="entry name" value="SPHINGOMYELIN PHOSPHODIESTERASE 4"/>
    <property type="match status" value="1"/>
</dbReference>
<keyword evidence="3 5" id="KW-1133">Transmembrane helix</keyword>
<evidence type="ECO:0000256" key="4">
    <source>
        <dbReference type="ARBA" id="ARBA00023136"/>
    </source>
</evidence>
<evidence type="ECO:0000256" key="3">
    <source>
        <dbReference type="ARBA" id="ARBA00022989"/>
    </source>
</evidence>
<evidence type="ECO:0000256" key="5">
    <source>
        <dbReference type="SAM" id="Phobius"/>
    </source>
</evidence>
<keyword evidence="4 5" id="KW-0472">Membrane</keyword>
<sequence>MAAPTLQQSSFLLANLKADATTKPLHQRCQDLVKIIDDYPAKELHSIFPWLVESVFGSLDGIIAGWNLRLLHSRSNEYNIVMDFLNPRYGPMMKLVYKLQAEEYKYEIPVNYLPGPVKACIQEGVLPDCPLFHNKLQFPLSGLLTLNLALNPFEFFMFNFAYCLITPKVSLSKSGLFYSTDSAYFVLVDTYLKYFLPSEGSVPPSPFSDSRGSVTAPSPRSSSVSFAGYGVHSPSLLKHHIFHQPSVNADPAAQEIWRSETLLQMFVEVWLHHYSLEMYQKLQSPQVKEPFTPTEEHVLVVRLLVKHLHAFSNSLKPEQLPLEEFKRVVVQRFVQQKLYLFLQHCFSHWPLDASFRAVLETWLSYIQPWRYTGEKTNPQPDQNRTVPDKWESFVQENLLMYTKLFQVFLNRAVRTDLVNAKNALMVFRVAKVFAQPNLSEMIQKGEQLFLEPEHVLHHRQPRGYLTPSQGGSYLSSRQKVVTDMVFRVKSHVYALEGQDCQYKQMFGTELRGALNQGQLTQLISNLGSSQDDGNCKQLPDCIQGENGLILTDLGRRQIINGLRRFDIQYQGDPELQPIRSYENALLVRLLYRLSSLLNDRFGAHMNALCSRPDFLGRLGRHYLTDPDSTTRLKHSPISRRTLDGNRQPRLSLRPLASYRTILLLLLFYMFGALLSFGPVSSTLLILTGGFLYGLLMTLFGDKLKTH</sequence>
<proteinExistence type="predicted"/>